<name>A0A2W1JQ33_9CYAN</name>
<reference evidence="2 3" key="1">
    <citation type="journal article" date="2018" name="Sci. Rep.">
        <title>A novel species of the marine cyanobacterium Acaryochloris with a unique pigment content and lifestyle.</title>
        <authorList>
            <person name="Partensky F."/>
            <person name="Six C."/>
            <person name="Ratin M."/>
            <person name="Garczarek L."/>
            <person name="Vaulot D."/>
            <person name="Probert I."/>
            <person name="Calteau A."/>
            <person name="Gourvil P."/>
            <person name="Marie D."/>
            <person name="Grebert T."/>
            <person name="Bouchier C."/>
            <person name="Le Panse S."/>
            <person name="Gachenot M."/>
            <person name="Rodriguez F."/>
            <person name="Garrido J.L."/>
        </authorList>
    </citation>
    <scope>NUCLEOTIDE SEQUENCE [LARGE SCALE GENOMIC DNA]</scope>
    <source>
        <strain evidence="2 3">RCC1774</strain>
    </source>
</reference>
<dbReference type="RefSeq" id="WP_110988459.1">
    <property type="nucleotide sequence ID" value="NZ_CAWNWM010000023.1"/>
</dbReference>
<sequence>MSSLRLNLRRLHKATAPLMCVPLLLTLLTGVGFQMAAVSGKGDQFLWLLDLHRGRFGRFDLELVYPFLNALGLLVLVITGTLMWLQQYQLRVKR</sequence>
<evidence type="ECO:0008006" key="4">
    <source>
        <dbReference type="Google" id="ProtNLM"/>
    </source>
</evidence>
<dbReference type="Proteomes" id="UP000248857">
    <property type="component" value="Unassembled WGS sequence"/>
</dbReference>
<evidence type="ECO:0000256" key="1">
    <source>
        <dbReference type="SAM" id="Phobius"/>
    </source>
</evidence>
<evidence type="ECO:0000313" key="2">
    <source>
        <dbReference type="EMBL" id="PZD71017.1"/>
    </source>
</evidence>
<organism evidence="2 3">
    <name type="scientific">Acaryochloris thomasi RCC1774</name>
    <dbReference type="NCBI Taxonomy" id="1764569"/>
    <lineage>
        <taxon>Bacteria</taxon>
        <taxon>Bacillati</taxon>
        <taxon>Cyanobacteriota</taxon>
        <taxon>Cyanophyceae</taxon>
        <taxon>Acaryochloridales</taxon>
        <taxon>Acaryochloridaceae</taxon>
        <taxon>Acaryochloris</taxon>
        <taxon>Acaryochloris thomasi</taxon>
    </lineage>
</organism>
<keyword evidence="1" id="KW-0472">Membrane</keyword>
<protein>
    <recommendedName>
        <fullName evidence="4">PepSY domain-containing protein</fullName>
    </recommendedName>
</protein>
<keyword evidence="1" id="KW-0812">Transmembrane</keyword>
<keyword evidence="3" id="KW-1185">Reference proteome</keyword>
<proteinExistence type="predicted"/>
<accession>A0A2W1JQ33</accession>
<comment type="caution">
    <text evidence="2">The sequence shown here is derived from an EMBL/GenBank/DDBJ whole genome shotgun (WGS) entry which is preliminary data.</text>
</comment>
<dbReference type="OrthoDB" id="515274at2"/>
<keyword evidence="1" id="KW-1133">Transmembrane helix</keyword>
<evidence type="ECO:0000313" key="3">
    <source>
        <dbReference type="Proteomes" id="UP000248857"/>
    </source>
</evidence>
<gene>
    <name evidence="2" type="ORF">C1752_08459</name>
</gene>
<dbReference type="EMBL" id="PQWO01000023">
    <property type="protein sequence ID" value="PZD71017.1"/>
    <property type="molecule type" value="Genomic_DNA"/>
</dbReference>
<dbReference type="AlphaFoldDB" id="A0A2W1JQ33"/>
<feature type="transmembrane region" description="Helical" evidence="1">
    <location>
        <begin position="64"/>
        <end position="85"/>
    </location>
</feature>